<dbReference type="InterPro" id="IPR000719">
    <property type="entry name" value="Prot_kinase_dom"/>
</dbReference>
<evidence type="ECO:0000256" key="4">
    <source>
        <dbReference type="ARBA" id="ARBA00022777"/>
    </source>
</evidence>
<reference evidence="11 12" key="1">
    <citation type="journal article" date="2015" name="Genome Biol. Evol.">
        <title>Comparative Genomics of a Bacterivorous Green Alga Reveals Evolutionary Causalities and Consequences of Phago-Mixotrophic Mode of Nutrition.</title>
        <authorList>
            <person name="Burns J.A."/>
            <person name="Paasch A."/>
            <person name="Narechania A."/>
            <person name="Kim E."/>
        </authorList>
    </citation>
    <scope>NUCLEOTIDE SEQUENCE [LARGE SCALE GENOMIC DNA]</scope>
    <source>
        <strain evidence="11 12">PLY_AMNH</strain>
    </source>
</reference>
<evidence type="ECO:0000256" key="5">
    <source>
        <dbReference type="ARBA" id="ARBA00022840"/>
    </source>
</evidence>
<feature type="binding site" evidence="7">
    <location>
        <position position="59"/>
    </location>
    <ligand>
        <name>ATP</name>
        <dbReference type="ChEBI" id="CHEBI:30616"/>
    </ligand>
</feature>
<protein>
    <recommendedName>
        <fullName evidence="10">Protein kinase domain-containing protein</fullName>
    </recommendedName>
</protein>
<evidence type="ECO:0000256" key="8">
    <source>
        <dbReference type="PIRSR" id="PIRSR630616-3"/>
    </source>
</evidence>
<dbReference type="GO" id="GO:0005524">
    <property type="term" value="F:ATP binding"/>
    <property type="evidence" value="ECO:0007669"/>
    <property type="project" value="UniProtKB-KW"/>
</dbReference>
<evidence type="ECO:0000256" key="6">
    <source>
        <dbReference type="PIRSR" id="PIRSR630616-1"/>
    </source>
</evidence>
<dbReference type="GO" id="GO:0004674">
    <property type="term" value="F:protein serine/threonine kinase activity"/>
    <property type="evidence" value="ECO:0007669"/>
    <property type="project" value="UniProtKB-KW"/>
</dbReference>
<evidence type="ECO:0000313" key="11">
    <source>
        <dbReference type="EMBL" id="KAK3261603.1"/>
    </source>
</evidence>
<name>A0AAE0KUV3_9CHLO</name>
<comment type="caution">
    <text evidence="11">The sequence shown here is derived from an EMBL/GenBank/DDBJ whole genome shotgun (WGS) entry which is preliminary data.</text>
</comment>
<dbReference type="EMBL" id="LGRX02016794">
    <property type="protein sequence ID" value="KAK3261603.1"/>
    <property type="molecule type" value="Genomic_DNA"/>
</dbReference>
<dbReference type="Gene3D" id="1.10.510.10">
    <property type="entry name" value="Transferase(Phosphotransferase) domain 1"/>
    <property type="match status" value="1"/>
</dbReference>
<feature type="domain" description="Protein kinase" evidence="10">
    <location>
        <begin position="31"/>
        <end position="286"/>
    </location>
</feature>
<dbReference type="PANTHER" id="PTHR24350">
    <property type="entry name" value="SERINE/THREONINE-PROTEIN KINASE IAL-RELATED"/>
    <property type="match status" value="1"/>
</dbReference>
<dbReference type="SMART" id="SM00220">
    <property type="entry name" value="S_TKc"/>
    <property type="match status" value="1"/>
</dbReference>
<dbReference type="InterPro" id="IPR030616">
    <property type="entry name" value="Aur-like"/>
</dbReference>
<dbReference type="SUPFAM" id="SSF56112">
    <property type="entry name" value="Protein kinase-like (PK-like)"/>
    <property type="match status" value="1"/>
</dbReference>
<dbReference type="PROSITE" id="PS00108">
    <property type="entry name" value="PROTEIN_KINASE_ST"/>
    <property type="match status" value="1"/>
</dbReference>
<sequence length="528" mass="59717">MSSLTNVSTSLFLTQQQDLAKFPIQFTLEDFHLVECINRRNSVVWIANYKYSSDTLVLKEIDTTNFQQHNWVNVQREFVIINVKHPNILQTYGYFFVPPKVYFVLEHAKGGNLFKALKHNGPFPEAMVRTVMTQLLNACLHLHSENIIHRDLKLDNILLTSPGNFSTVVVADFGVCFPKVGARVQPETVVGTLDYMAPEVLPNEEQRIYSEKVDVWALGIMCYEMLHGFPPFADPDIRQTCYNITNSGFHVSSKLSEDCLDFICTVLKKSADERPDVQALSQHPWIAKAKPAPTRSAQLAGTLETEKAHVHAMRADFLIQRCRCEILRRNCATVRLHTDCAITRQLVSTFLRMKQYEIIAKPTLPLTFSSPLKSDEVYIIDTTPHNIQAIRYQLRTARESNKAFPMTIALVTVIENRLPRLLADTFDFYLHKPVERSQMQVFPPVVHRQSNIPGTQTTSRGLQITEGTPGGHPPMVDATPGGDVLHVFVARAAHLQPTGGDFRRHANVWRKVAYVRVMPGPWCDGGTA</sequence>
<feature type="cross-link" description="Glycyl lysine isopeptide (Lys-Gly) (interchain with G-Cter in SUMO2)" evidence="8">
    <location>
        <position position="153"/>
    </location>
</feature>
<feature type="binding site" evidence="7">
    <location>
        <position position="172"/>
    </location>
    <ligand>
        <name>ATP</name>
        <dbReference type="ChEBI" id="CHEBI:30616"/>
    </ligand>
</feature>
<keyword evidence="2" id="KW-0808">Transferase</keyword>
<dbReference type="Pfam" id="PF00069">
    <property type="entry name" value="Pkinase"/>
    <property type="match status" value="1"/>
</dbReference>
<feature type="binding site" evidence="7">
    <location>
        <begin position="106"/>
        <end position="108"/>
    </location>
    <ligand>
        <name>ATP</name>
        <dbReference type="ChEBI" id="CHEBI:30616"/>
    </ligand>
</feature>
<proteinExistence type="predicted"/>
<evidence type="ECO:0000256" key="1">
    <source>
        <dbReference type="ARBA" id="ARBA00022527"/>
    </source>
</evidence>
<evidence type="ECO:0000256" key="3">
    <source>
        <dbReference type="ARBA" id="ARBA00022741"/>
    </source>
</evidence>
<feature type="binding site" evidence="7">
    <location>
        <position position="40"/>
    </location>
    <ligand>
        <name>ATP</name>
        <dbReference type="ChEBI" id="CHEBI:30616"/>
    </ligand>
</feature>
<keyword evidence="5 7" id="KW-0067">ATP-binding</keyword>
<evidence type="ECO:0000259" key="10">
    <source>
        <dbReference type="PROSITE" id="PS50011"/>
    </source>
</evidence>
<evidence type="ECO:0000256" key="7">
    <source>
        <dbReference type="PIRSR" id="PIRSR630616-2"/>
    </source>
</evidence>
<dbReference type="InterPro" id="IPR011009">
    <property type="entry name" value="Kinase-like_dom_sf"/>
</dbReference>
<gene>
    <name evidence="11" type="ORF">CYMTET_29495</name>
</gene>
<keyword evidence="12" id="KW-1185">Reference proteome</keyword>
<evidence type="ECO:0000256" key="2">
    <source>
        <dbReference type="ARBA" id="ARBA00022679"/>
    </source>
</evidence>
<dbReference type="Proteomes" id="UP001190700">
    <property type="component" value="Unassembled WGS sequence"/>
</dbReference>
<feature type="compositionally biased region" description="Polar residues" evidence="9">
    <location>
        <begin position="448"/>
        <end position="466"/>
    </location>
</feature>
<keyword evidence="1" id="KW-0723">Serine/threonine-protein kinase</keyword>
<evidence type="ECO:0000313" key="12">
    <source>
        <dbReference type="Proteomes" id="UP001190700"/>
    </source>
</evidence>
<accession>A0AAE0KUV3</accession>
<evidence type="ECO:0000256" key="9">
    <source>
        <dbReference type="SAM" id="MobiDB-lite"/>
    </source>
</evidence>
<feature type="region of interest" description="Disordered" evidence="9">
    <location>
        <begin position="448"/>
        <end position="473"/>
    </location>
</feature>
<keyword evidence="3 7" id="KW-0547">Nucleotide-binding</keyword>
<dbReference type="PROSITE" id="PS50011">
    <property type="entry name" value="PROTEIN_KINASE_DOM"/>
    <property type="match status" value="1"/>
</dbReference>
<feature type="active site" description="Proton acceptor" evidence="6">
    <location>
        <position position="151"/>
    </location>
</feature>
<organism evidence="11 12">
    <name type="scientific">Cymbomonas tetramitiformis</name>
    <dbReference type="NCBI Taxonomy" id="36881"/>
    <lineage>
        <taxon>Eukaryota</taxon>
        <taxon>Viridiplantae</taxon>
        <taxon>Chlorophyta</taxon>
        <taxon>Pyramimonadophyceae</taxon>
        <taxon>Pyramimonadales</taxon>
        <taxon>Pyramimonadaceae</taxon>
        <taxon>Cymbomonas</taxon>
    </lineage>
</organism>
<keyword evidence="4" id="KW-0418">Kinase</keyword>
<dbReference type="InterPro" id="IPR008271">
    <property type="entry name" value="Ser/Thr_kinase_AS"/>
</dbReference>
<dbReference type="AlphaFoldDB" id="A0AAE0KUV3"/>